<dbReference type="EMBL" id="VYZN01000025">
    <property type="protein sequence ID" value="KAE9535912.1"/>
    <property type="molecule type" value="Genomic_DNA"/>
</dbReference>
<proteinExistence type="predicted"/>
<evidence type="ECO:0000313" key="1">
    <source>
        <dbReference type="EMBL" id="KAE9535912.1"/>
    </source>
</evidence>
<comment type="caution">
    <text evidence="1">The sequence shown here is derived from an EMBL/GenBank/DDBJ whole genome shotgun (WGS) entry which is preliminary data.</text>
</comment>
<gene>
    <name evidence="1" type="ORF">AGLY_007813</name>
</gene>
<keyword evidence="2" id="KW-1185">Reference proteome</keyword>
<accession>A0A6G0TN36</accession>
<reference evidence="1 2" key="1">
    <citation type="submission" date="2019-08" db="EMBL/GenBank/DDBJ databases">
        <title>The genome of the soybean aphid Biotype 1, its phylome, world population structure and adaptation to the North American continent.</title>
        <authorList>
            <person name="Giordano R."/>
            <person name="Donthu R.K."/>
            <person name="Hernandez A.G."/>
            <person name="Wright C.L."/>
            <person name="Zimin A.V."/>
        </authorList>
    </citation>
    <scope>NUCLEOTIDE SEQUENCE [LARGE SCALE GENOMIC DNA]</scope>
    <source>
        <tissue evidence="1">Whole aphids</tissue>
    </source>
</reference>
<evidence type="ECO:0000313" key="2">
    <source>
        <dbReference type="Proteomes" id="UP000475862"/>
    </source>
</evidence>
<sequence length="203" mass="22468">MTAFKILETIETIKYTPPPGVCLMLSLDPIFGFALSLKSSLTVSIFLSPPPGLCVLLSSEPTLGTYYYFFVSTTRNICVVFGLDSRTGFPFEFSIFDFYLSASSDPTFDRTTLRFGDDITLSGDFGVIARVGVFNSDRSFFGILLGDLPTSFSFSLLHLVINNSTIQYLCAVVPNVHLSSDIGKHLYSGFCRRPHNVHNEVKI</sequence>
<organism evidence="1 2">
    <name type="scientific">Aphis glycines</name>
    <name type="common">Soybean aphid</name>
    <dbReference type="NCBI Taxonomy" id="307491"/>
    <lineage>
        <taxon>Eukaryota</taxon>
        <taxon>Metazoa</taxon>
        <taxon>Ecdysozoa</taxon>
        <taxon>Arthropoda</taxon>
        <taxon>Hexapoda</taxon>
        <taxon>Insecta</taxon>
        <taxon>Pterygota</taxon>
        <taxon>Neoptera</taxon>
        <taxon>Paraneoptera</taxon>
        <taxon>Hemiptera</taxon>
        <taxon>Sternorrhyncha</taxon>
        <taxon>Aphidomorpha</taxon>
        <taxon>Aphidoidea</taxon>
        <taxon>Aphididae</taxon>
        <taxon>Aphidini</taxon>
        <taxon>Aphis</taxon>
        <taxon>Aphis</taxon>
    </lineage>
</organism>
<dbReference type="Proteomes" id="UP000475862">
    <property type="component" value="Unassembled WGS sequence"/>
</dbReference>
<name>A0A6G0TN36_APHGL</name>
<dbReference type="AlphaFoldDB" id="A0A6G0TN36"/>
<protein>
    <submittedName>
        <fullName evidence="1">Uncharacterized protein</fullName>
    </submittedName>
</protein>